<reference evidence="1 2" key="1">
    <citation type="submission" date="2015-08" db="EMBL/GenBank/DDBJ databases">
        <title>Next Generation Sequencing and Analysis of the Genome of Puccinia sorghi L Schw, the Causal Agent of Maize Common Rust.</title>
        <authorList>
            <person name="Rochi L."/>
            <person name="Burguener G."/>
            <person name="Darino M."/>
            <person name="Turjanski A."/>
            <person name="Kreff E."/>
            <person name="Dieguez M.J."/>
            <person name="Sacco F."/>
        </authorList>
    </citation>
    <scope>NUCLEOTIDE SEQUENCE [LARGE SCALE GENOMIC DNA]</scope>
    <source>
        <strain evidence="1 2">RO10H11247</strain>
    </source>
</reference>
<dbReference type="AlphaFoldDB" id="A0A0L6UR70"/>
<organism evidence="1 2">
    <name type="scientific">Puccinia sorghi</name>
    <dbReference type="NCBI Taxonomy" id="27349"/>
    <lineage>
        <taxon>Eukaryota</taxon>
        <taxon>Fungi</taxon>
        <taxon>Dikarya</taxon>
        <taxon>Basidiomycota</taxon>
        <taxon>Pucciniomycotina</taxon>
        <taxon>Pucciniomycetes</taxon>
        <taxon>Pucciniales</taxon>
        <taxon>Pucciniaceae</taxon>
        <taxon>Puccinia</taxon>
    </lineage>
</organism>
<keyword evidence="2" id="KW-1185">Reference proteome</keyword>
<gene>
    <name evidence="1" type="ORF">VP01_4113g2</name>
</gene>
<feature type="non-terminal residue" evidence="1">
    <location>
        <position position="1"/>
    </location>
</feature>
<dbReference type="Proteomes" id="UP000037035">
    <property type="component" value="Unassembled WGS sequence"/>
</dbReference>
<name>A0A0L6UR70_9BASI</name>
<dbReference type="EMBL" id="LAVV01009184">
    <property type="protein sequence ID" value="KNZ51043.1"/>
    <property type="molecule type" value="Genomic_DNA"/>
</dbReference>
<evidence type="ECO:0000313" key="2">
    <source>
        <dbReference type="Proteomes" id="UP000037035"/>
    </source>
</evidence>
<dbReference type="OrthoDB" id="2507637at2759"/>
<protein>
    <submittedName>
        <fullName evidence="1">Uncharacterized protein</fullName>
    </submittedName>
</protein>
<dbReference type="VEuPathDB" id="FungiDB:VP01_4113g2"/>
<comment type="caution">
    <text evidence="1">The sequence shown here is derived from an EMBL/GenBank/DDBJ whole genome shotgun (WGS) entry which is preliminary data.</text>
</comment>
<proteinExistence type="predicted"/>
<evidence type="ECO:0000313" key="1">
    <source>
        <dbReference type="EMBL" id="KNZ51043.1"/>
    </source>
</evidence>
<accession>A0A0L6UR70</accession>
<sequence>GGHRNNILKQSFTLTLEELLLIAPKFIQELQNFSRDKERVMERSQNLGRFNWSNFEKEISMNNMGISGHSPPVVGLAEGISFNIDTEDRKASNFFIVCGNVYILLGRPFLADHKVRLELSQARGEIMSYKLWMGDSSTTTASG</sequence>